<protein>
    <submittedName>
        <fullName evidence="1">Uncharacterized protein</fullName>
    </submittedName>
</protein>
<dbReference type="EMBL" id="VFIA01000008">
    <property type="protein sequence ID" value="MBC3791252.1"/>
    <property type="molecule type" value="Genomic_DNA"/>
</dbReference>
<organism evidence="1 2">
    <name type="scientific">Spirosoma utsteinense</name>
    <dbReference type="NCBI Taxonomy" id="2585773"/>
    <lineage>
        <taxon>Bacteria</taxon>
        <taxon>Pseudomonadati</taxon>
        <taxon>Bacteroidota</taxon>
        <taxon>Cytophagia</taxon>
        <taxon>Cytophagales</taxon>
        <taxon>Cytophagaceae</taxon>
        <taxon>Spirosoma</taxon>
    </lineage>
</organism>
<reference evidence="1 2" key="1">
    <citation type="submission" date="2019-06" db="EMBL/GenBank/DDBJ databases">
        <title>Spirosoma utsteinense sp. nov. isolated from Antarctic ice-free soils.</title>
        <authorList>
            <person name="Tahon G."/>
        </authorList>
    </citation>
    <scope>NUCLEOTIDE SEQUENCE [LARGE SCALE GENOMIC DNA]</scope>
    <source>
        <strain evidence="1 2">LMG 31447</strain>
    </source>
</reference>
<evidence type="ECO:0000313" key="2">
    <source>
        <dbReference type="Proteomes" id="UP000700732"/>
    </source>
</evidence>
<keyword evidence="2" id="KW-1185">Reference proteome</keyword>
<evidence type="ECO:0000313" key="1">
    <source>
        <dbReference type="EMBL" id="MBC3791252.1"/>
    </source>
</evidence>
<name>A0ABR6W460_9BACT</name>
<dbReference type="Proteomes" id="UP000700732">
    <property type="component" value="Unassembled WGS sequence"/>
</dbReference>
<gene>
    <name evidence="1" type="ORF">FH603_1751</name>
</gene>
<comment type="caution">
    <text evidence="1">The sequence shown here is derived from an EMBL/GenBank/DDBJ whole genome shotgun (WGS) entry which is preliminary data.</text>
</comment>
<dbReference type="RefSeq" id="WP_186737045.1">
    <property type="nucleotide sequence ID" value="NZ_VFIA01000008.1"/>
</dbReference>
<accession>A0ABR6W460</accession>
<proteinExistence type="predicted"/>
<sequence length="119" mass="13715">MRTYLTLNFSRASQNQLAHYLQRTGWLQFGQTGAFTEEMFACIQTDDCGLVFLRLAGPDDEIPEPFLLALRHHPAVIITSPYPRHVFGHLNLDPLDFLTEPYSFERFAESMDRYVALFG</sequence>